<evidence type="ECO:0000256" key="4">
    <source>
        <dbReference type="RuleBase" id="RU365090"/>
    </source>
</evidence>
<dbReference type="InterPro" id="IPR036688">
    <property type="entry name" value="MoeA_C_domain_IV_sf"/>
</dbReference>
<evidence type="ECO:0000256" key="3">
    <source>
        <dbReference type="ARBA" id="ARBA00047317"/>
    </source>
</evidence>
<comment type="function">
    <text evidence="1 4">Catalyzes the insertion of molybdate into adenylated molybdopterin with the concomitant release of AMP.</text>
</comment>
<keyword evidence="4" id="KW-0500">Molybdenum</keyword>
<dbReference type="NCBIfam" id="TIGR00177">
    <property type="entry name" value="molyb_syn"/>
    <property type="match status" value="1"/>
</dbReference>
<accession>A0ABM7SDF2</accession>
<dbReference type="InterPro" id="IPR005110">
    <property type="entry name" value="MoeA_linker/N"/>
</dbReference>
<dbReference type="InterPro" id="IPR001453">
    <property type="entry name" value="MoaB/Mog_dom"/>
</dbReference>
<proteinExistence type="inferred from homology"/>
<evidence type="ECO:0000256" key="2">
    <source>
        <dbReference type="ARBA" id="ARBA00010763"/>
    </source>
</evidence>
<dbReference type="InterPro" id="IPR036425">
    <property type="entry name" value="MoaB/Mog-like_dom_sf"/>
</dbReference>
<feature type="domain" description="MoaB/Mog" evidence="5">
    <location>
        <begin position="175"/>
        <end position="312"/>
    </location>
</feature>
<keyword evidence="4" id="KW-0808">Transferase</keyword>
<dbReference type="EC" id="2.10.1.1" evidence="4"/>
<dbReference type="InterPro" id="IPR036135">
    <property type="entry name" value="MoeA_linker/N_sf"/>
</dbReference>
<keyword evidence="7" id="KW-1185">Reference proteome</keyword>
<comment type="similarity">
    <text evidence="2 4">Belongs to the MoeA family.</text>
</comment>
<reference evidence="6 7" key="1">
    <citation type="submission" date="2021-07" db="EMBL/GenBank/DDBJ databases">
        <title>Novel Helicobacter sp. Isolated from a cat.</title>
        <authorList>
            <person name="Rimbara E."/>
            <person name="Suzuki M."/>
        </authorList>
    </citation>
    <scope>NUCLEOTIDE SEQUENCE [LARGE SCALE GENOMIC DNA]</scope>
    <source>
        <strain evidence="7">NHP19-012</strain>
    </source>
</reference>
<dbReference type="CDD" id="cd00887">
    <property type="entry name" value="MoeA"/>
    <property type="match status" value="1"/>
</dbReference>
<gene>
    <name evidence="6" type="primary">moeA_1</name>
    <name evidence="6" type="ORF">NHP190012_00730</name>
</gene>
<comment type="cofactor">
    <cofactor evidence="4">
        <name>Mg(2+)</name>
        <dbReference type="ChEBI" id="CHEBI:18420"/>
    </cofactor>
</comment>
<evidence type="ECO:0000256" key="1">
    <source>
        <dbReference type="ARBA" id="ARBA00002901"/>
    </source>
</evidence>
<sequence length="388" mass="41383">MDLIAFSKALEIGLNLPKIPLEVQEVALQEAHGRILAVDLHAKDPLPKATNSAMDGFGLRLEDLGQTLPIAKTLYAGSPLDTLPPKACAKIMTGALVPDEVDVIVPWEKMQSYNETHATAPLGFKKGANIRYEGENIKVGDLLLSKGTRLKTGHMALLASQGLATLSVFKKLKVGVFSSGDEVVPLGSVAKPHQIYDTNGVVLVAMLQNLGFEATHLGHLPDNLQEQSARLKEALAYDVLISSAGVSVGDKDHFKEALAHLGAKIHYHGVHVKPGKPILCASVGTTRIFGMPGNPLSCVLTFLALVRPVLCKQAGSHTQEPPIKARLKSPLNLKGQRTYLILGQLENGVFTPYKDNAYGAGAIDALSGANAMACLQGGEQEVLVWLLP</sequence>
<dbReference type="RefSeq" id="WP_221271981.1">
    <property type="nucleotide sequence ID" value="NZ_AP024819.1"/>
</dbReference>
<dbReference type="Pfam" id="PF03453">
    <property type="entry name" value="MoeA_N"/>
    <property type="match status" value="1"/>
</dbReference>
<dbReference type="SMART" id="SM00852">
    <property type="entry name" value="MoCF_biosynth"/>
    <property type="match status" value="1"/>
</dbReference>
<keyword evidence="4" id="KW-0501">Molybdenum cofactor biosynthesis</keyword>
<protein>
    <recommendedName>
        <fullName evidence="4">Molybdopterin molybdenumtransferase</fullName>
        <ecNumber evidence="4">2.10.1.1</ecNumber>
    </recommendedName>
</protein>
<organism evidence="6 7">
    <name type="scientific">Helicobacter gastrofelis</name>
    <dbReference type="NCBI Taxonomy" id="2849642"/>
    <lineage>
        <taxon>Bacteria</taxon>
        <taxon>Pseudomonadati</taxon>
        <taxon>Campylobacterota</taxon>
        <taxon>Epsilonproteobacteria</taxon>
        <taxon>Campylobacterales</taxon>
        <taxon>Helicobacteraceae</taxon>
        <taxon>Helicobacter</taxon>
    </lineage>
</organism>
<evidence type="ECO:0000259" key="5">
    <source>
        <dbReference type="SMART" id="SM00852"/>
    </source>
</evidence>
<dbReference type="PANTHER" id="PTHR10192">
    <property type="entry name" value="MOLYBDOPTERIN BIOSYNTHESIS PROTEIN"/>
    <property type="match status" value="1"/>
</dbReference>
<comment type="catalytic activity">
    <reaction evidence="3">
        <text>adenylyl-molybdopterin + molybdate = Mo-molybdopterin + AMP + H(+)</text>
        <dbReference type="Rhea" id="RHEA:35047"/>
        <dbReference type="ChEBI" id="CHEBI:15378"/>
        <dbReference type="ChEBI" id="CHEBI:36264"/>
        <dbReference type="ChEBI" id="CHEBI:62727"/>
        <dbReference type="ChEBI" id="CHEBI:71302"/>
        <dbReference type="ChEBI" id="CHEBI:456215"/>
        <dbReference type="EC" id="2.10.1.1"/>
    </reaction>
</comment>
<dbReference type="SUPFAM" id="SSF53218">
    <property type="entry name" value="Molybdenum cofactor biosynthesis proteins"/>
    <property type="match status" value="1"/>
</dbReference>
<comment type="pathway">
    <text evidence="4">Cofactor biosynthesis; molybdopterin biosynthesis.</text>
</comment>
<dbReference type="Gene3D" id="2.40.340.10">
    <property type="entry name" value="MoeA, C-terminal, domain IV"/>
    <property type="match status" value="1"/>
</dbReference>
<dbReference type="Gene3D" id="3.40.980.10">
    <property type="entry name" value="MoaB/Mog-like domain"/>
    <property type="match status" value="1"/>
</dbReference>
<dbReference type="Proteomes" id="UP000826146">
    <property type="component" value="Chromosome"/>
</dbReference>
<dbReference type="SUPFAM" id="SSF63882">
    <property type="entry name" value="MoeA N-terminal region -like"/>
    <property type="match status" value="1"/>
</dbReference>
<keyword evidence="4" id="KW-0479">Metal-binding</keyword>
<dbReference type="InterPro" id="IPR038987">
    <property type="entry name" value="MoeA-like"/>
</dbReference>
<dbReference type="Gene3D" id="3.90.105.10">
    <property type="entry name" value="Molybdopterin biosynthesis moea protein, domain 2"/>
    <property type="match status" value="1"/>
</dbReference>
<dbReference type="Gene3D" id="2.170.190.11">
    <property type="entry name" value="Molybdopterin biosynthesis moea protein, domain 3"/>
    <property type="match status" value="1"/>
</dbReference>
<dbReference type="EMBL" id="AP024819">
    <property type="protein sequence ID" value="BCZ18431.1"/>
    <property type="molecule type" value="Genomic_DNA"/>
</dbReference>
<dbReference type="PANTHER" id="PTHR10192:SF5">
    <property type="entry name" value="GEPHYRIN"/>
    <property type="match status" value="1"/>
</dbReference>
<keyword evidence="4" id="KW-0460">Magnesium</keyword>
<dbReference type="Pfam" id="PF00994">
    <property type="entry name" value="MoCF_biosynth"/>
    <property type="match status" value="1"/>
</dbReference>
<name>A0ABM7SDF2_9HELI</name>
<evidence type="ECO:0000313" key="7">
    <source>
        <dbReference type="Proteomes" id="UP000826146"/>
    </source>
</evidence>
<evidence type="ECO:0000313" key="6">
    <source>
        <dbReference type="EMBL" id="BCZ18431.1"/>
    </source>
</evidence>